<dbReference type="PROSITE" id="PS50977">
    <property type="entry name" value="HTH_TETR_2"/>
    <property type="match status" value="2"/>
</dbReference>
<dbReference type="InterPro" id="IPR011075">
    <property type="entry name" value="TetR_C"/>
</dbReference>
<evidence type="ECO:0000313" key="8">
    <source>
        <dbReference type="Proteomes" id="UP000467428"/>
    </source>
</evidence>
<feature type="DNA-binding region" description="H-T-H motif" evidence="4">
    <location>
        <begin position="27"/>
        <end position="46"/>
    </location>
</feature>
<dbReference type="SUPFAM" id="SSF48498">
    <property type="entry name" value="Tetracyclin repressor-like, C-terminal domain"/>
    <property type="match status" value="2"/>
</dbReference>
<evidence type="ECO:0000256" key="2">
    <source>
        <dbReference type="ARBA" id="ARBA00023125"/>
    </source>
</evidence>
<protein>
    <submittedName>
        <fullName evidence="7">TetR family transcriptional regulator</fullName>
    </submittedName>
</protein>
<evidence type="ECO:0000256" key="3">
    <source>
        <dbReference type="ARBA" id="ARBA00023163"/>
    </source>
</evidence>
<keyword evidence="1" id="KW-0805">Transcription regulation</keyword>
<evidence type="ECO:0000256" key="4">
    <source>
        <dbReference type="PROSITE-ProRule" id="PRU00335"/>
    </source>
</evidence>
<keyword evidence="7" id="KW-0614">Plasmid</keyword>
<organism evidence="7 8">
    <name type="scientific">Mycolicibacterium arabiense</name>
    <dbReference type="NCBI Taxonomy" id="1286181"/>
    <lineage>
        <taxon>Bacteria</taxon>
        <taxon>Bacillati</taxon>
        <taxon>Actinomycetota</taxon>
        <taxon>Actinomycetes</taxon>
        <taxon>Mycobacteriales</taxon>
        <taxon>Mycobacteriaceae</taxon>
        <taxon>Mycolicibacterium</taxon>
    </lineage>
</organism>
<keyword evidence="2 4" id="KW-0238">DNA-binding</keyword>
<sequence>MKGVATRERILTCAAEIILADGLVGLSLDKVRLRAEVSGSQLTHYFDGKQSLIRAVLDRQMNLVMSIHETPSLGNLETWEEWENWVEVNVRSLRRFGYCGRPTYHGLAGQLAKSDDSTRAAVARGYRRWVQFFEDRLSRMKAEGVLVSTADPSRLALVVVAAHQGGCLVSFTHRRAWPLASTLRFIVNYLRMFASDPTERAPGRFRQPWEPRGPRAARAHPAEPRLTRKGLATRGRIVEGAAELMFERGVRNTSLDDVRKSVGVSGSQLSHYFVDKRDLALQVIAVRSAGVQDCLSRVEFGALATMHDLRAWRDDCIGEARTVYLAGGCPYGSLAAELLDSDGALVDALVDGYDEWLQRLRDGLTSMVRRGELSAEANVRHLAVSLLTAHQGGATLSHAMGSVEPATVLLVAAVDYVTSFQKPAGAAVSAPAAE</sequence>
<dbReference type="Pfam" id="PF16925">
    <property type="entry name" value="TetR_C_13"/>
    <property type="match status" value="1"/>
</dbReference>
<dbReference type="GO" id="GO:0003677">
    <property type="term" value="F:DNA binding"/>
    <property type="evidence" value="ECO:0007669"/>
    <property type="project" value="UniProtKB-UniRule"/>
</dbReference>
<dbReference type="AlphaFoldDB" id="A0A7I7RQC0"/>
<dbReference type="KEGG" id="marz:MARA_01940"/>
<dbReference type="SUPFAM" id="SSF46689">
    <property type="entry name" value="Homeodomain-like"/>
    <property type="match status" value="2"/>
</dbReference>
<proteinExistence type="predicted"/>
<name>A0A7I7RQC0_9MYCO</name>
<feature type="domain" description="HTH tetR-type" evidence="6">
    <location>
        <begin position="4"/>
        <end position="64"/>
    </location>
</feature>
<dbReference type="Proteomes" id="UP000467428">
    <property type="component" value="Plasmid pJCM18538"/>
</dbReference>
<dbReference type="Pfam" id="PF21993">
    <property type="entry name" value="TetR_C_13_2"/>
    <property type="match status" value="1"/>
</dbReference>
<dbReference type="InterPro" id="IPR009057">
    <property type="entry name" value="Homeodomain-like_sf"/>
</dbReference>
<keyword evidence="8" id="KW-1185">Reference proteome</keyword>
<dbReference type="PANTHER" id="PTHR47506:SF3">
    <property type="entry name" value="HTH-TYPE TRANSCRIPTIONAL REGULATOR LMRA"/>
    <property type="match status" value="1"/>
</dbReference>
<dbReference type="InterPro" id="IPR036271">
    <property type="entry name" value="Tet_transcr_reg_TetR-rel_C_sf"/>
</dbReference>
<geneLocation type="plasmid" evidence="7">
    <name>pJCM18538</name>
</geneLocation>
<evidence type="ECO:0000313" key="7">
    <source>
        <dbReference type="EMBL" id="BBY46764.1"/>
    </source>
</evidence>
<reference evidence="7 8" key="1">
    <citation type="journal article" date="2019" name="Emerg. Microbes Infect.">
        <title>Comprehensive subspecies identification of 175 nontuberculous mycobacteria species based on 7547 genomic profiles.</title>
        <authorList>
            <person name="Matsumoto Y."/>
            <person name="Kinjo T."/>
            <person name="Motooka D."/>
            <person name="Nabeya D."/>
            <person name="Jung N."/>
            <person name="Uechi K."/>
            <person name="Horii T."/>
            <person name="Iida T."/>
            <person name="Fujita J."/>
            <person name="Nakamura S."/>
        </authorList>
    </citation>
    <scope>NUCLEOTIDE SEQUENCE [LARGE SCALE GENOMIC DNA]</scope>
    <source>
        <strain evidence="7 8">JCM 18538</strain>
        <plasmid evidence="7">pJCM18538</plasmid>
    </source>
</reference>
<dbReference type="InterPro" id="IPR001647">
    <property type="entry name" value="HTH_TetR"/>
</dbReference>
<dbReference type="Gene3D" id="1.10.357.10">
    <property type="entry name" value="Tetracycline Repressor, domain 2"/>
    <property type="match status" value="2"/>
</dbReference>
<evidence type="ECO:0000256" key="1">
    <source>
        <dbReference type="ARBA" id="ARBA00023015"/>
    </source>
</evidence>
<dbReference type="InterPro" id="IPR054156">
    <property type="entry name" value="YxaF_TetR_C"/>
</dbReference>
<evidence type="ECO:0000259" key="6">
    <source>
        <dbReference type="PROSITE" id="PS50977"/>
    </source>
</evidence>
<accession>A0A7I7RQC0</accession>
<feature type="compositionally biased region" description="Basic and acidic residues" evidence="5">
    <location>
        <begin position="201"/>
        <end position="213"/>
    </location>
</feature>
<evidence type="ECO:0000256" key="5">
    <source>
        <dbReference type="SAM" id="MobiDB-lite"/>
    </source>
</evidence>
<gene>
    <name evidence="7" type="ORF">MARA_01940</name>
</gene>
<feature type="domain" description="HTH tetR-type" evidence="6">
    <location>
        <begin position="231"/>
        <end position="291"/>
    </location>
</feature>
<dbReference type="PANTHER" id="PTHR47506">
    <property type="entry name" value="TRANSCRIPTIONAL REGULATORY PROTEIN"/>
    <property type="match status" value="1"/>
</dbReference>
<feature type="region of interest" description="Disordered" evidence="5">
    <location>
        <begin position="201"/>
        <end position="221"/>
    </location>
</feature>
<feature type="DNA-binding region" description="H-T-H motif" evidence="4">
    <location>
        <begin position="254"/>
        <end position="273"/>
    </location>
</feature>
<dbReference type="EMBL" id="AP022592">
    <property type="protein sequence ID" value="BBY46764.1"/>
    <property type="molecule type" value="Genomic_DNA"/>
</dbReference>
<keyword evidence="3" id="KW-0804">Transcription</keyword>
<dbReference type="Pfam" id="PF00440">
    <property type="entry name" value="TetR_N"/>
    <property type="match status" value="1"/>
</dbReference>